<proteinExistence type="predicted"/>
<dbReference type="EMBL" id="SXEY01000034">
    <property type="protein sequence ID" value="NFV42546.1"/>
    <property type="molecule type" value="Genomic_DNA"/>
</dbReference>
<reference evidence="1" key="1">
    <citation type="submission" date="2019-04" db="EMBL/GenBank/DDBJ databases">
        <title>Genome sequencing of Clostridium botulinum Groups I-IV and Clostridium butyricum.</title>
        <authorList>
            <person name="Brunt J."/>
            <person name="Van Vliet A.H.M."/>
            <person name="Stringer S.C."/>
            <person name="Carter A.T."/>
            <person name="Peck M.W."/>
        </authorList>
    </citation>
    <scope>NUCLEOTIDE SEQUENCE</scope>
    <source>
        <strain evidence="1">IFR 18/076</strain>
    </source>
</reference>
<comment type="caution">
    <text evidence="1">The sequence shown here is derived from an EMBL/GenBank/DDBJ whole genome shotgun (WGS) entry which is preliminary data.</text>
</comment>
<gene>
    <name evidence="1" type="ORF">FDG28_19270</name>
</gene>
<evidence type="ECO:0000313" key="1">
    <source>
        <dbReference type="EMBL" id="NFV42546.1"/>
    </source>
</evidence>
<protein>
    <submittedName>
        <fullName evidence="1">Glycosyltransferase family 2 protein</fullName>
    </submittedName>
</protein>
<feature type="non-terminal residue" evidence="1">
    <location>
        <position position="1"/>
    </location>
</feature>
<organism evidence="1">
    <name type="scientific">Clostridium botulinum</name>
    <dbReference type="NCBI Taxonomy" id="1491"/>
    <lineage>
        <taxon>Bacteria</taxon>
        <taxon>Bacillati</taxon>
        <taxon>Bacillota</taxon>
        <taxon>Clostridia</taxon>
        <taxon>Eubacteriales</taxon>
        <taxon>Clostridiaceae</taxon>
        <taxon>Clostridium</taxon>
    </lineage>
</organism>
<accession>A0A6G4I982</accession>
<dbReference type="AlphaFoldDB" id="A0A6G4I982"/>
<feature type="non-terminal residue" evidence="1">
    <location>
        <position position="70"/>
    </location>
</feature>
<keyword evidence="1" id="KW-0808">Transferase</keyword>
<sequence length="70" mass="8000">FFKNLVKRVNKKAKAIENKEIIDKAEATPEEESTFKSEAIEKTKAIEDKEIIDKTEAIPEEESTFKSEAI</sequence>
<name>A0A6G4I982_CLOBO</name>
<dbReference type="GO" id="GO:0016740">
    <property type="term" value="F:transferase activity"/>
    <property type="evidence" value="ECO:0007669"/>
    <property type="project" value="UniProtKB-KW"/>
</dbReference>